<accession>A0A8J3GFU4</accession>
<protein>
    <submittedName>
        <fullName evidence="2">Membrane protein</fullName>
    </submittedName>
</protein>
<gene>
    <name evidence="2" type="ORF">GCM10010136_00460</name>
</gene>
<evidence type="ECO:0000313" key="2">
    <source>
        <dbReference type="EMBL" id="GHC60446.1"/>
    </source>
</evidence>
<sequence length="90" mass="9933">MTIFSAVAVYFVIWWTVLFASIPFGLRTQEEEGSVIPGTTASAPAGSHMRRVVIRNSIVAALIYGALYGGNYWLGWSLDDLPRIIPDFPD</sequence>
<keyword evidence="3" id="KW-1185">Reference proteome</keyword>
<keyword evidence="1" id="KW-0812">Transmembrane</keyword>
<dbReference type="AlphaFoldDB" id="A0A8J3GFU4"/>
<proteinExistence type="predicted"/>
<evidence type="ECO:0000256" key="1">
    <source>
        <dbReference type="SAM" id="Phobius"/>
    </source>
</evidence>
<dbReference type="InterPro" id="IPR009935">
    <property type="entry name" value="DUF1467"/>
</dbReference>
<feature type="transmembrane region" description="Helical" evidence="1">
    <location>
        <begin position="52"/>
        <end position="74"/>
    </location>
</feature>
<dbReference type="EMBL" id="BMZO01000001">
    <property type="protein sequence ID" value="GHC60446.1"/>
    <property type="molecule type" value="Genomic_DNA"/>
</dbReference>
<comment type="caution">
    <text evidence="2">The sequence shown here is derived from an EMBL/GenBank/DDBJ whole genome shotgun (WGS) entry which is preliminary data.</text>
</comment>
<dbReference type="RefSeq" id="WP_189486657.1">
    <property type="nucleotide sequence ID" value="NZ_BMZO01000001.1"/>
</dbReference>
<feature type="transmembrane region" description="Helical" evidence="1">
    <location>
        <begin position="6"/>
        <end position="26"/>
    </location>
</feature>
<name>A0A8J3GFU4_9HYPH</name>
<keyword evidence="1" id="KW-1133">Transmembrane helix</keyword>
<reference evidence="2" key="2">
    <citation type="submission" date="2020-09" db="EMBL/GenBank/DDBJ databases">
        <authorList>
            <person name="Sun Q."/>
            <person name="Kim S."/>
        </authorList>
    </citation>
    <scope>NUCLEOTIDE SEQUENCE</scope>
    <source>
        <strain evidence="2">KCTC 42097</strain>
    </source>
</reference>
<organism evidence="2 3">
    <name type="scientific">Limoniibacter endophyticus</name>
    <dbReference type="NCBI Taxonomy" id="1565040"/>
    <lineage>
        <taxon>Bacteria</taxon>
        <taxon>Pseudomonadati</taxon>
        <taxon>Pseudomonadota</taxon>
        <taxon>Alphaproteobacteria</taxon>
        <taxon>Hyphomicrobiales</taxon>
        <taxon>Bartonellaceae</taxon>
        <taxon>Limoniibacter</taxon>
    </lineage>
</organism>
<reference evidence="2" key="1">
    <citation type="journal article" date="2014" name="Int. J. Syst. Evol. Microbiol.">
        <title>Complete genome sequence of Corynebacterium casei LMG S-19264T (=DSM 44701T), isolated from a smear-ripened cheese.</title>
        <authorList>
            <consortium name="US DOE Joint Genome Institute (JGI-PGF)"/>
            <person name="Walter F."/>
            <person name="Albersmeier A."/>
            <person name="Kalinowski J."/>
            <person name="Ruckert C."/>
        </authorList>
    </citation>
    <scope>NUCLEOTIDE SEQUENCE</scope>
    <source>
        <strain evidence="2">KCTC 42097</strain>
    </source>
</reference>
<dbReference type="Pfam" id="PF07330">
    <property type="entry name" value="DUF1467"/>
    <property type="match status" value="1"/>
</dbReference>
<keyword evidence="1" id="KW-0472">Membrane</keyword>
<dbReference type="Proteomes" id="UP000641137">
    <property type="component" value="Unassembled WGS sequence"/>
</dbReference>
<evidence type="ECO:0000313" key="3">
    <source>
        <dbReference type="Proteomes" id="UP000641137"/>
    </source>
</evidence>